<comment type="caution">
    <text evidence="1">The sequence shown here is derived from an EMBL/GenBank/DDBJ whole genome shotgun (WGS) entry which is preliminary data.</text>
</comment>
<dbReference type="AlphaFoldDB" id="A0A8E0INX9"/>
<evidence type="ECO:0000313" key="1">
    <source>
        <dbReference type="EMBL" id="EPC56669.1"/>
    </source>
</evidence>
<sequence length="60" mass="6451">MLTSDDGHSYIKTRSLAPKPACKNLDCNDQSPVITVKAAYTSVTERANSRSVKISLALLA</sequence>
<protein>
    <submittedName>
        <fullName evidence="1">Uncharacterized protein</fullName>
    </submittedName>
</protein>
<name>A0A8E0INX9_LACPA</name>
<proteinExistence type="predicted"/>
<dbReference type="Proteomes" id="UP000014249">
    <property type="component" value="Unassembled WGS sequence"/>
</dbReference>
<dbReference type="AntiFam" id="ANF00266">
    <property type="entry name" value="DNA repeat translations related to WP_020751851.1"/>
</dbReference>
<accession>A0A8E0INX9</accession>
<reference evidence="1 2" key="1">
    <citation type="journal article" date="2013" name="PLoS ONE">
        <title>Lactobacillus paracasei comparative genomics: towards species pan-genome definition and exploitation of diversity.</title>
        <authorList>
            <person name="Smokvina T."/>
            <person name="Wels M."/>
            <person name="Polka J."/>
            <person name="Chervaux C."/>
            <person name="Brisse S."/>
            <person name="Boekhorst J."/>
            <person name="van Hylckama Vlieg J.E."/>
            <person name="Siezen R.J."/>
        </authorList>
    </citation>
    <scope>NUCLEOTIDE SEQUENCE [LARGE SCALE GENOMIC DNA]</scope>
    <source>
        <strain evidence="1 2">CNCM I-4270</strain>
    </source>
</reference>
<organism evidence="1 2">
    <name type="scientific">Lacticaseibacillus paracasei subsp. paracasei CNCM I-4270</name>
    <dbReference type="NCBI Taxonomy" id="1256202"/>
    <lineage>
        <taxon>Bacteria</taxon>
        <taxon>Bacillati</taxon>
        <taxon>Bacillota</taxon>
        <taxon>Bacilli</taxon>
        <taxon>Lactobacillales</taxon>
        <taxon>Lactobacillaceae</taxon>
        <taxon>Lacticaseibacillus</taxon>
    </lineage>
</organism>
<dbReference type="NCBIfam" id="NF040509">
    <property type="entry name" value="Lacto_palin_RPT"/>
    <property type="match status" value="1"/>
</dbReference>
<dbReference type="EMBL" id="ANJX01000059">
    <property type="protein sequence ID" value="EPC56669.1"/>
    <property type="molecule type" value="Genomic_DNA"/>
</dbReference>
<evidence type="ECO:0000313" key="2">
    <source>
        <dbReference type="Proteomes" id="UP000014249"/>
    </source>
</evidence>
<gene>
    <name evidence="1" type="ORF">Lpp77_01712</name>
</gene>